<accession>A0ABU6KLH1</accession>
<keyword evidence="2" id="KW-1185">Reference proteome</keyword>
<evidence type="ECO:0000313" key="2">
    <source>
        <dbReference type="Proteomes" id="UP001335737"/>
    </source>
</evidence>
<name>A0ABU6KLH1_9BACI</name>
<dbReference type="EMBL" id="JARZFX010000025">
    <property type="protein sequence ID" value="MEC5425988.1"/>
    <property type="molecule type" value="Genomic_DNA"/>
</dbReference>
<gene>
    <name evidence="1" type="ORF">QGM71_21275</name>
</gene>
<reference evidence="1 2" key="1">
    <citation type="journal article" date="2024" name="Int. J. Syst. Evol. Microbiol.">
        <title>Virgibacillus tibetensis sp. nov., isolated from salt lake on the Tibetan Plateau of China.</title>
        <authorList>
            <person name="Phurbu D."/>
            <person name="Liu Z.-X."/>
            <person name="Wang R."/>
            <person name="Zheng Y.-Y."/>
            <person name="Liu H.-C."/>
            <person name="Zhou Y.-G."/>
            <person name="Yu Y.-J."/>
            <person name="Li A.-H."/>
        </authorList>
    </citation>
    <scope>NUCLEOTIDE SEQUENCE [LARGE SCALE GENOMIC DNA]</scope>
    <source>
        <strain evidence="1 2">C22-A2</strain>
    </source>
</reference>
<proteinExistence type="predicted"/>
<evidence type="ECO:0008006" key="3">
    <source>
        <dbReference type="Google" id="ProtNLM"/>
    </source>
</evidence>
<protein>
    <recommendedName>
        <fullName evidence="3">MarR family transcriptional regulator</fullName>
    </recommendedName>
</protein>
<dbReference type="RefSeq" id="WP_327609521.1">
    <property type="nucleotide sequence ID" value="NZ_JARZFX010000025.1"/>
</dbReference>
<organism evidence="1 2">
    <name type="scientific">Virgibacillus tibetensis</name>
    <dbReference type="NCBI Taxonomy" id="3042313"/>
    <lineage>
        <taxon>Bacteria</taxon>
        <taxon>Bacillati</taxon>
        <taxon>Bacillota</taxon>
        <taxon>Bacilli</taxon>
        <taxon>Bacillales</taxon>
        <taxon>Bacillaceae</taxon>
        <taxon>Virgibacillus</taxon>
    </lineage>
</organism>
<sequence>MTNILEIAQNNKLSLIEVSILVELDKKYPRTVSIDEVTTNKAYWKIKKGVQNLIAKGFVEEEFKKYKIRK</sequence>
<comment type="caution">
    <text evidence="1">The sequence shown here is derived from an EMBL/GenBank/DDBJ whole genome shotgun (WGS) entry which is preliminary data.</text>
</comment>
<dbReference type="Proteomes" id="UP001335737">
    <property type="component" value="Unassembled WGS sequence"/>
</dbReference>
<evidence type="ECO:0000313" key="1">
    <source>
        <dbReference type="EMBL" id="MEC5425988.1"/>
    </source>
</evidence>